<comment type="caution">
    <text evidence="2">The sequence shown here is derived from an EMBL/GenBank/DDBJ whole genome shotgun (WGS) entry which is preliminary data.</text>
</comment>
<name>R8HDD3_BACCE</name>
<evidence type="ECO:0000256" key="1">
    <source>
        <dbReference type="SAM" id="Coils"/>
    </source>
</evidence>
<protein>
    <recommendedName>
        <fullName evidence="4">Transposase</fullName>
    </recommendedName>
</protein>
<dbReference type="PATRIC" id="fig|1053224.3.peg.4572"/>
<dbReference type="InterPro" id="IPR046229">
    <property type="entry name" value="TnpC-like"/>
</dbReference>
<dbReference type="EMBL" id="AHES01000049">
    <property type="protein sequence ID" value="EOO70827.1"/>
    <property type="molecule type" value="Genomic_DNA"/>
</dbReference>
<sequence>MNTNNYKNTEGIKNYAKLKSELTLSKVDQAIQILIKNKEKINFNSVSITAGVSKSYLYNHLDIRERIDKLREQQKRLPSPKQVKYEITDTNKDILLAAKNKRIKQLEDENKRLKKELMHLRGKIYEG</sequence>
<dbReference type="AlphaFoldDB" id="R8HDD3"/>
<proteinExistence type="predicted"/>
<dbReference type="HOGENOM" id="CLU_135503_1_0_9"/>
<organism evidence="2 3">
    <name type="scientific">Bacillus cereus VD021</name>
    <dbReference type="NCBI Taxonomy" id="1053224"/>
    <lineage>
        <taxon>Bacteria</taxon>
        <taxon>Bacillati</taxon>
        <taxon>Bacillota</taxon>
        <taxon>Bacilli</taxon>
        <taxon>Bacillales</taxon>
        <taxon>Bacillaceae</taxon>
        <taxon>Bacillus</taxon>
        <taxon>Bacillus cereus group</taxon>
    </lineage>
</organism>
<evidence type="ECO:0000313" key="2">
    <source>
        <dbReference type="EMBL" id="EOO70827.1"/>
    </source>
</evidence>
<dbReference type="RefSeq" id="WP_002189780.1">
    <property type="nucleotide sequence ID" value="NZ_KB976282.1"/>
</dbReference>
<feature type="coiled-coil region" evidence="1">
    <location>
        <begin position="96"/>
        <end position="123"/>
    </location>
</feature>
<evidence type="ECO:0000313" key="3">
    <source>
        <dbReference type="Proteomes" id="UP000014040"/>
    </source>
</evidence>
<evidence type="ECO:0008006" key="4">
    <source>
        <dbReference type="Google" id="ProtNLM"/>
    </source>
</evidence>
<reference evidence="2 3" key="1">
    <citation type="submission" date="2012-12" db="EMBL/GenBank/DDBJ databases">
        <title>The Genome Sequence of Bacillus cereus VD021.</title>
        <authorList>
            <consortium name="The Broad Institute Genome Sequencing Platform"/>
            <consortium name="The Broad Institute Genome Sequencing Center for Infectious Disease"/>
            <person name="Feldgarden M."/>
            <person name="Van der Auwera G.A."/>
            <person name="Mahillon J."/>
            <person name="Duprez V."/>
            <person name="Timmery S."/>
            <person name="Mattelet C."/>
            <person name="Dierick K."/>
            <person name="Sun M."/>
            <person name="Yu Z."/>
            <person name="Zhu L."/>
            <person name="Hu X."/>
            <person name="Shank E.B."/>
            <person name="Swiecicka I."/>
            <person name="Hansen B.M."/>
            <person name="Andrup L."/>
            <person name="Walker B."/>
            <person name="Young S.K."/>
            <person name="Zeng Q."/>
            <person name="Gargeya S."/>
            <person name="Fitzgerald M."/>
            <person name="Haas B."/>
            <person name="Abouelleil A."/>
            <person name="Alvarado L."/>
            <person name="Arachchi H.M."/>
            <person name="Berlin A.M."/>
            <person name="Chapman S.B."/>
            <person name="Dewar J."/>
            <person name="Goldberg J."/>
            <person name="Griggs A."/>
            <person name="Gujja S."/>
            <person name="Hansen M."/>
            <person name="Howarth C."/>
            <person name="Imamovic A."/>
            <person name="Larimer J."/>
            <person name="McCowan C."/>
            <person name="Murphy C."/>
            <person name="Neiman D."/>
            <person name="Pearson M."/>
            <person name="Priest M."/>
            <person name="Roberts A."/>
            <person name="Saif S."/>
            <person name="Shea T."/>
            <person name="Sisk P."/>
            <person name="Sykes S."/>
            <person name="Wortman J."/>
            <person name="Nusbaum C."/>
            <person name="Birren B."/>
        </authorList>
    </citation>
    <scope>NUCLEOTIDE SEQUENCE [LARGE SCALE GENOMIC DNA]</scope>
    <source>
        <strain evidence="2 3">VD021</strain>
    </source>
</reference>
<accession>R8HDD3</accession>
<keyword evidence="1" id="KW-0175">Coiled coil</keyword>
<dbReference type="Pfam" id="PF19776">
    <property type="entry name" value="DUF6262"/>
    <property type="match status" value="1"/>
</dbReference>
<gene>
    <name evidence="2" type="ORF">IIC_04521</name>
</gene>
<dbReference type="Proteomes" id="UP000014040">
    <property type="component" value="Unassembled WGS sequence"/>
</dbReference>